<protein>
    <recommendedName>
        <fullName evidence="2">UspA domain-containing protein</fullName>
    </recommendedName>
</protein>
<dbReference type="InterPro" id="IPR014729">
    <property type="entry name" value="Rossmann-like_a/b/a_fold"/>
</dbReference>
<gene>
    <name evidence="3" type="ORF">B4O97_15855</name>
</gene>
<name>A0A1Y1RUN7_9SPIO</name>
<dbReference type="InterPro" id="IPR006015">
    <property type="entry name" value="Universal_stress_UspA"/>
</dbReference>
<dbReference type="AlphaFoldDB" id="A0A1Y1RUN7"/>
<dbReference type="PANTHER" id="PTHR46268">
    <property type="entry name" value="STRESS RESPONSE PROTEIN NHAX"/>
    <property type="match status" value="1"/>
</dbReference>
<dbReference type="Gene3D" id="3.40.50.620">
    <property type="entry name" value="HUPs"/>
    <property type="match status" value="1"/>
</dbReference>
<dbReference type="InterPro" id="IPR006016">
    <property type="entry name" value="UspA"/>
</dbReference>
<dbReference type="Pfam" id="PF00582">
    <property type="entry name" value="Usp"/>
    <property type="match status" value="1"/>
</dbReference>
<keyword evidence="4" id="KW-1185">Reference proteome</keyword>
<comment type="caution">
    <text evidence="3">The sequence shown here is derived from an EMBL/GenBank/DDBJ whole genome shotgun (WGS) entry which is preliminary data.</text>
</comment>
<dbReference type="RefSeq" id="WP_083052329.1">
    <property type="nucleotide sequence ID" value="NZ_CAXXQO010000003.1"/>
</dbReference>
<dbReference type="CDD" id="cd00293">
    <property type="entry name" value="USP-like"/>
    <property type="match status" value="1"/>
</dbReference>
<dbReference type="Proteomes" id="UP000192343">
    <property type="component" value="Unassembled WGS sequence"/>
</dbReference>
<dbReference type="SUPFAM" id="SSF52402">
    <property type="entry name" value="Adenine nucleotide alpha hydrolases-like"/>
    <property type="match status" value="1"/>
</dbReference>
<evidence type="ECO:0000313" key="4">
    <source>
        <dbReference type="Proteomes" id="UP000192343"/>
    </source>
</evidence>
<dbReference type="OrthoDB" id="9794782at2"/>
<dbReference type="EMBL" id="MWQY01000020">
    <property type="protein sequence ID" value="ORC32768.1"/>
    <property type="molecule type" value="Genomic_DNA"/>
</dbReference>
<evidence type="ECO:0000256" key="1">
    <source>
        <dbReference type="ARBA" id="ARBA00008791"/>
    </source>
</evidence>
<evidence type="ECO:0000313" key="3">
    <source>
        <dbReference type="EMBL" id="ORC32768.1"/>
    </source>
</evidence>
<proteinExistence type="inferred from homology"/>
<accession>A0A1Y1RUN7</accession>
<dbReference type="STRING" id="1963862.B4O97_15855"/>
<sequence>MPHRNIFKKILFCTDFNTDALRAFRYALNIAAANEGSELIIFHAIPEPDAQFWKSYIYEVEDVDAKARQDIDRKIAEVYIPAIPEGVQWSSDFSVGNVGEEILRKAREESVSLVVIGRGAGSNVINRMLGNFTEKVIRKAHCPVLVVPDEEESEI</sequence>
<dbReference type="PRINTS" id="PR01438">
    <property type="entry name" value="UNVRSLSTRESS"/>
</dbReference>
<reference evidence="3 4" key="1">
    <citation type="submission" date="2017-03" db="EMBL/GenBank/DDBJ databases">
        <title>Draft Genome sequence of Marispirochaeta sp. strain JC444.</title>
        <authorList>
            <person name="Shivani Y."/>
            <person name="Subhash Y."/>
            <person name="Sasikala C."/>
            <person name="Ramana C."/>
        </authorList>
    </citation>
    <scope>NUCLEOTIDE SEQUENCE [LARGE SCALE GENOMIC DNA]</scope>
    <source>
        <strain evidence="3 4">JC444</strain>
    </source>
</reference>
<dbReference type="PANTHER" id="PTHR46268:SF6">
    <property type="entry name" value="UNIVERSAL STRESS PROTEIN UP12"/>
    <property type="match status" value="1"/>
</dbReference>
<feature type="domain" description="UspA" evidence="2">
    <location>
        <begin position="7"/>
        <end position="148"/>
    </location>
</feature>
<evidence type="ECO:0000259" key="2">
    <source>
        <dbReference type="Pfam" id="PF00582"/>
    </source>
</evidence>
<comment type="similarity">
    <text evidence="1">Belongs to the universal stress protein A family.</text>
</comment>
<organism evidence="3 4">
    <name type="scientific">Marispirochaeta aestuarii</name>
    <dbReference type="NCBI Taxonomy" id="1963862"/>
    <lineage>
        <taxon>Bacteria</taxon>
        <taxon>Pseudomonadati</taxon>
        <taxon>Spirochaetota</taxon>
        <taxon>Spirochaetia</taxon>
        <taxon>Spirochaetales</taxon>
        <taxon>Spirochaetaceae</taxon>
        <taxon>Marispirochaeta</taxon>
    </lineage>
</organism>